<dbReference type="Gene3D" id="3.10.110.10">
    <property type="entry name" value="Ubiquitin Conjugating Enzyme"/>
    <property type="match status" value="1"/>
</dbReference>
<dbReference type="PANTHER" id="PTHR46116:SF15">
    <property type="entry name" value="(E3-INDEPENDENT) E2 UBIQUITIN-CONJUGATING ENZYME"/>
    <property type="match status" value="1"/>
</dbReference>
<feature type="domain" description="UBC core" evidence="4">
    <location>
        <begin position="815"/>
        <end position="979"/>
    </location>
</feature>
<dbReference type="Pfam" id="PF00179">
    <property type="entry name" value="UQ_con"/>
    <property type="match status" value="1"/>
</dbReference>
<evidence type="ECO:0000313" key="6">
    <source>
        <dbReference type="Proteomes" id="UP001194746"/>
    </source>
</evidence>
<gene>
    <name evidence="5" type="ORF">FE257_012535</name>
</gene>
<evidence type="ECO:0000256" key="1">
    <source>
        <dbReference type="ARBA" id="ARBA00022679"/>
    </source>
</evidence>
<dbReference type="PANTHER" id="PTHR46116">
    <property type="entry name" value="(E3-INDEPENDENT) E2 UBIQUITIN-CONJUGATING ENZYME"/>
    <property type="match status" value="1"/>
</dbReference>
<organism evidence="5 6">
    <name type="scientific">Aspergillus nanangensis</name>
    <dbReference type="NCBI Taxonomy" id="2582783"/>
    <lineage>
        <taxon>Eukaryota</taxon>
        <taxon>Fungi</taxon>
        <taxon>Dikarya</taxon>
        <taxon>Ascomycota</taxon>
        <taxon>Pezizomycotina</taxon>
        <taxon>Eurotiomycetes</taxon>
        <taxon>Eurotiomycetidae</taxon>
        <taxon>Eurotiales</taxon>
        <taxon>Aspergillaceae</taxon>
        <taxon>Aspergillus</taxon>
        <taxon>Aspergillus subgen. Circumdati</taxon>
    </lineage>
</organism>
<reference evidence="5" key="2">
    <citation type="submission" date="2020-02" db="EMBL/GenBank/DDBJ databases">
        <authorList>
            <person name="Gilchrist C.L.M."/>
            <person name="Chooi Y.-H."/>
        </authorList>
    </citation>
    <scope>NUCLEOTIDE SEQUENCE</scope>
    <source>
        <strain evidence="5">MST-FP2251</strain>
    </source>
</reference>
<dbReference type="GO" id="GO:0061631">
    <property type="term" value="F:ubiquitin conjugating enzyme activity"/>
    <property type="evidence" value="ECO:0007669"/>
    <property type="project" value="TreeGrafter"/>
</dbReference>
<dbReference type="PROSITE" id="PS50127">
    <property type="entry name" value="UBC_2"/>
    <property type="match status" value="1"/>
</dbReference>
<dbReference type="Proteomes" id="UP001194746">
    <property type="component" value="Unassembled WGS sequence"/>
</dbReference>
<evidence type="ECO:0000256" key="3">
    <source>
        <dbReference type="SAM" id="MobiDB-lite"/>
    </source>
</evidence>
<evidence type="ECO:0000313" key="5">
    <source>
        <dbReference type="EMBL" id="KAF9893124.1"/>
    </source>
</evidence>
<protein>
    <recommendedName>
        <fullName evidence="4">UBC core domain-containing protein</fullName>
    </recommendedName>
</protein>
<keyword evidence="6" id="KW-1185">Reference proteome</keyword>
<accession>A0AAD4CUT8</accession>
<feature type="compositionally biased region" description="Low complexity" evidence="3">
    <location>
        <begin position="774"/>
        <end position="784"/>
    </location>
</feature>
<keyword evidence="2" id="KW-0833">Ubl conjugation pathway</keyword>
<dbReference type="CDD" id="cd23837">
    <property type="entry name" value="UBCc_UBE2O"/>
    <property type="match status" value="1"/>
</dbReference>
<evidence type="ECO:0000259" key="4">
    <source>
        <dbReference type="PROSITE" id="PS50127"/>
    </source>
</evidence>
<comment type="caution">
    <text evidence="5">The sequence shown here is derived from an EMBL/GenBank/DDBJ whole genome shotgun (WGS) entry which is preliminary data.</text>
</comment>
<feature type="region of interest" description="Disordered" evidence="3">
    <location>
        <begin position="710"/>
        <end position="732"/>
    </location>
</feature>
<proteinExistence type="predicted"/>
<dbReference type="FunFam" id="3.10.110.10:FF:000094">
    <property type="entry name" value="Probable ubiquitin-conjugating enzyme E2 23"/>
    <property type="match status" value="1"/>
</dbReference>
<evidence type="ECO:0000256" key="2">
    <source>
        <dbReference type="ARBA" id="ARBA00022786"/>
    </source>
</evidence>
<name>A0AAD4CUT8_ASPNN</name>
<sequence length="1073" mass="119030">MDSATSPTLHENTRKLDLDDVCCLKSNLSLMGHVSIDNPEPPDVLIVSYTSVPEEHVVAFLESGIPPKGYVFVTFTDPSQGNALVHEDDLVLVDRRLSIGQSVKRHLDDTTSGIVISTAVSCSLRPIVWRTIELGTGEYGPLQFTDKPIPNDASSTDEIGNIGPPQLHNVPQSELTHYEHFTEGDYIVYREKVGVIQAIDRDAIILLDNQKPARPQDPVTLELPVYYDPNDIITYPIEFSPIESHHLTNGDSIRTSEADFVYPGQFITTSPINLHQADRSPSYGPTSWPGGYVLATPPLDFHVDWLCPNVFSAGPPATTENNEILRPTMLQGNAVKCDFGQLPTDGSNPKGVGSDTWLRVGDRVRFREPRAAAAKYPLYQDIPADQSFGHDLNILRITSSQTIATVQWQNGSVTTEKATGLHLFSGADDEVWPGGIVVLKDRVETVRRLLKLITTLNAQPHDILRAKKVGVVQTVNSLERIASVRWYREPHIEMISKGNILTPCSYLGELGETTTDVSIYELSSYPALTRQLDDVVILVPETVHQYSIGQSDTPLESTGPCQLSYLAPLLFNDTSVYLESMKRAMVQSDWFKNTTKIDTSPFPPRFRFHRDQSRINCSTEFIGKIVSIDTNGVITVRVVGTDKCRDIRVPFERIMLVLHEMGQLSPLELLDLAGLSLFPVSYSHNPPTFGAGDAVGHTLADYLDDSDWITDEDDLDHENSMGSHPSSSDVSVPDLIMMETPTPMVPAITAPEISGPGQENKSQTPQDDEGKSQISRPSILSHPSPSSLPAGFSLLQTSVPSDHHFLSNVSGATGLHIRRIQKEYGILQSSLPPGIFFRSWESRMDLARVLILGPQGTPYEHAPFVIDFYFPADFPTHPPRASFHSWTNGQGPVNPNLYENGRICLSILGTWHTKNPAESWSAAHSTVLQILVSIMGLVLVKEPFYNEAGYETLAAEGDRRVESVQYTEKTFLMTRQFIHHALKNPVSDFEDIIIWHYLPSLDGEGRGDRPQLLRRVCENALHMIEHHIRTSIGERVDVSDVASPFIPRLSLGAVVMLRKHVNALEKLEEGFLS</sequence>
<dbReference type="InterPro" id="IPR000608">
    <property type="entry name" value="UBC"/>
</dbReference>
<dbReference type="SMART" id="SM00212">
    <property type="entry name" value="UBCc"/>
    <property type="match status" value="1"/>
</dbReference>
<reference evidence="5" key="1">
    <citation type="journal article" date="2019" name="Beilstein J. Org. Chem.">
        <title>Nanangenines: drimane sesquiterpenoids as the dominant metabolite cohort of a novel Australian fungus, Aspergillus nanangensis.</title>
        <authorList>
            <person name="Lacey H.J."/>
            <person name="Gilchrist C.L.M."/>
            <person name="Crombie A."/>
            <person name="Kalaitzis J.A."/>
            <person name="Vuong D."/>
            <person name="Rutledge P.J."/>
            <person name="Turner P."/>
            <person name="Pitt J.I."/>
            <person name="Lacey E."/>
            <person name="Chooi Y.H."/>
            <person name="Piggott A.M."/>
        </authorList>
    </citation>
    <scope>NUCLEOTIDE SEQUENCE</scope>
    <source>
        <strain evidence="5">MST-FP2251</strain>
    </source>
</reference>
<keyword evidence="1" id="KW-0808">Transferase</keyword>
<feature type="region of interest" description="Disordered" evidence="3">
    <location>
        <begin position="746"/>
        <end position="784"/>
    </location>
</feature>
<dbReference type="InterPro" id="IPR016135">
    <property type="entry name" value="UBQ-conjugating_enzyme/RWD"/>
</dbReference>
<dbReference type="AlphaFoldDB" id="A0AAD4CUT8"/>
<dbReference type="SUPFAM" id="SSF54495">
    <property type="entry name" value="UBC-like"/>
    <property type="match status" value="1"/>
</dbReference>
<dbReference type="EMBL" id="VCAU01000009">
    <property type="protein sequence ID" value="KAF9893124.1"/>
    <property type="molecule type" value="Genomic_DNA"/>
</dbReference>